<name>A0A0D1Y1M3_EXOME</name>
<dbReference type="InterPro" id="IPR036322">
    <property type="entry name" value="WD40_repeat_dom_sf"/>
</dbReference>
<accession>A0A0D1Y1M3</accession>
<feature type="compositionally biased region" description="Acidic residues" evidence="4">
    <location>
        <begin position="460"/>
        <end position="470"/>
    </location>
</feature>
<feature type="region of interest" description="Disordered" evidence="4">
    <location>
        <begin position="98"/>
        <end position="124"/>
    </location>
</feature>
<feature type="repeat" description="WD" evidence="3">
    <location>
        <begin position="290"/>
        <end position="331"/>
    </location>
</feature>
<evidence type="ECO:0000256" key="2">
    <source>
        <dbReference type="ARBA" id="ARBA00022737"/>
    </source>
</evidence>
<feature type="repeat" description="WD" evidence="3">
    <location>
        <begin position="217"/>
        <end position="259"/>
    </location>
</feature>
<feature type="region of interest" description="Disordered" evidence="4">
    <location>
        <begin position="460"/>
        <end position="500"/>
    </location>
</feature>
<sequence length="521" mass="56373">MTYHRLGQVLGTTSPHAWRRHHKEGLIDKLVHRNDVSFSLSQTKPDTTVDEPPLTSSIQVAHQAGVNCLAVDSIDGQFLITGGADSIIRLWNVDNHASSTSSTSPSGQPWAPTTHYPIASSSRATPESHTHALTSISIYPFDPTPSTLLSTAYDKTLKVTSITPTSLVAIHTFTLDYAPYTHAVSTVPDSSPLIAVGTAHPAVRLLDLRSGLSTHSLSGPNGAIYSLAWSPIHSHLLASGSADGKVLFFDIRRANAAFASLDHDDAIGVVGEPPSTGALSARHHVLDFQAVAHNGPVTSVQWTPTGDKIVTAGHDQRIRVWDAATGRNDLVHFGPRVRNDRAGQLQPLISPSGFHAPGREMLFWPNDDGRGMIFQHLLREGNMVRILRTQGIKIAQVQSEKSGSRSSRVSAAGISRLTSKGRINAMAWRVNAMNGYGIEMYTAHGDGSIGAWFPRSYAEEKEDDNDNDESIETHGTHGAQQQPVVQSSDTAQDQEEIRRKRKRALIGDLVEGLAKKPMSLS</sequence>
<dbReference type="InterPro" id="IPR015943">
    <property type="entry name" value="WD40/YVTN_repeat-like_dom_sf"/>
</dbReference>
<protein>
    <submittedName>
        <fullName evidence="5">Uncharacterized protein</fullName>
    </submittedName>
</protein>
<dbReference type="OMA" id="FWPNDDG"/>
<proteinExistence type="predicted"/>
<dbReference type="GO" id="GO:0031464">
    <property type="term" value="C:Cul4A-RING E3 ubiquitin ligase complex"/>
    <property type="evidence" value="ECO:0007669"/>
    <property type="project" value="TreeGrafter"/>
</dbReference>
<keyword evidence="1 3" id="KW-0853">WD repeat</keyword>
<dbReference type="Proteomes" id="UP000054302">
    <property type="component" value="Unassembled WGS sequence"/>
</dbReference>
<dbReference type="PROSITE" id="PS50294">
    <property type="entry name" value="WD_REPEATS_REGION"/>
    <property type="match status" value="2"/>
</dbReference>
<evidence type="ECO:0000256" key="1">
    <source>
        <dbReference type="ARBA" id="ARBA00022574"/>
    </source>
</evidence>
<evidence type="ECO:0000256" key="4">
    <source>
        <dbReference type="SAM" id="MobiDB-lite"/>
    </source>
</evidence>
<dbReference type="EMBL" id="KN847521">
    <property type="protein sequence ID" value="KIV94436.1"/>
    <property type="molecule type" value="Genomic_DNA"/>
</dbReference>
<gene>
    <name evidence="5" type="ORF">PV10_02203</name>
</gene>
<dbReference type="VEuPathDB" id="FungiDB:PV10_02203"/>
<evidence type="ECO:0000313" key="5">
    <source>
        <dbReference type="EMBL" id="KIV94436.1"/>
    </source>
</evidence>
<dbReference type="SMART" id="SM00320">
    <property type="entry name" value="WD40"/>
    <property type="match status" value="4"/>
</dbReference>
<dbReference type="STRING" id="212818.A0A0D1Y1M3"/>
<dbReference type="PROSITE" id="PS50082">
    <property type="entry name" value="WD_REPEATS_2"/>
    <property type="match status" value="3"/>
</dbReference>
<feature type="repeat" description="WD" evidence="3">
    <location>
        <begin position="59"/>
        <end position="101"/>
    </location>
</feature>
<dbReference type="PANTHER" id="PTHR46202:SF1">
    <property type="entry name" value="DNA EXCISION REPAIR PROTEIN ERCC-8"/>
    <property type="match status" value="1"/>
</dbReference>
<evidence type="ECO:0000313" key="6">
    <source>
        <dbReference type="Proteomes" id="UP000054302"/>
    </source>
</evidence>
<dbReference type="GO" id="GO:0000109">
    <property type="term" value="C:nucleotide-excision repair complex"/>
    <property type="evidence" value="ECO:0007669"/>
    <property type="project" value="TreeGrafter"/>
</dbReference>
<dbReference type="InterPro" id="IPR001680">
    <property type="entry name" value="WD40_rpt"/>
</dbReference>
<dbReference type="GO" id="GO:0006283">
    <property type="term" value="P:transcription-coupled nucleotide-excision repair"/>
    <property type="evidence" value="ECO:0007669"/>
    <property type="project" value="InterPro"/>
</dbReference>
<feature type="compositionally biased region" description="Polar residues" evidence="4">
    <location>
        <begin position="478"/>
        <end position="491"/>
    </location>
</feature>
<keyword evidence="6" id="KW-1185">Reference proteome</keyword>
<evidence type="ECO:0000256" key="3">
    <source>
        <dbReference type="PROSITE-ProRule" id="PRU00221"/>
    </source>
</evidence>
<dbReference type="PROSITE" id="PS00678">
    <property type="entry name" value="WD_REPEATS_1"/>
    <property type="match status" value="2"/>
</dbReference>
<dbReference type="GO" id="GO:0043161">
    <property type="term" value="P:proteasome-mediated ubiquitin-dependent protein catabolic process"/>
    <property type="evidence" value="ECO:0007669"/>
    <property type="project" value="TreeGrafter"/>
</dbReference>
<dbReference type="GeneID" id="27320048"/>
<dbReference type="OrthoDB" id="361494at2759"/>
<keyword evidence="2" id="KW-0677">Repeat</keyword>
<dbReference type="HOGENOM" id="CLU_032951_0_1_1"/>
<dbReference type="RefSeq" id="XP_016226010.1">
    <property type="nucleotide sequence ID" value="XM_016366492.1"/>
</dbReference>
<dbReference type="SUPFAM" id="SSF50978">
    <property type="entry name" value="WD40 repeat-like"/>
    <property type="match status" value="1"/>
</dbReference>
<dbReference type="Gene3D" id="2.130.10.10">
    <property type="entry name" value="YVTN repeat-like/Quinoprotein amine dehydrogenase"/>
    <property type="match status" value="1"/>
</dbReference>
<dbReference type="Pfam" id="PF00400">
    <property type="entry name" value="WD40"/>
    <property type="match status" value="4"/>
</dbReference>
<dbReference type="InterPro" id="IPR042238">
    <property type="entry name" value="Rad28/ERCC8/Ckn1/ATCSA-1"/>
</dbReference>
<dbReference type="InterPro" id="IPR019775">
    <property type="entry name" value="WD40_repeat_CS"/>
</dbReference>
<dbReference type="GO" id="GO:0000209">
    <property type="term" value="P:protein polyubiquitination"/>
    <property type="evidence" value="ECO:0007669"/>
    <property type="project" value="TreeGrafter"/>
</dbReference>
<organism evidence="5 6">
    <name type="scientific">Exophiala mesophila</name>
    <name type="common">Black yeast-like fungus</name>
    <dbReference type="NCBI Taxonomy" id="212818"/>
    <lineage>
        <taxon>Eukaryota</taxon>
        <taxon>Fungi</taxon>
        <taxon>Dikarya</taxon>
        <taxon>Ascomycota</taxon>
        <taxon>Pezizomycotina</taxon>
        <taxon>Eurotiomycetes</taxon>
        <taxon>Chaetothyriomycetidae</taxon>
        <taxon>Chaetothyriales</taxon>
        <taxon>Herpotrichiellaceae</taxon>
        <taxon>Exophiala</taxon>
    </lineage>
</organism>
<dbReference type="AlphaFoldDB" id="A0A0D1Y1M3"/>
<reference evidence="5 6" key="1">
    <citation type="submission" date="2015-01" db="EMBL/GenBank/DDBJ databases">
        <title>The Genome Sequence of Exophiala mesophila CBS40295.</title>
        <authorList>
            <consortium name="The Broad Institute Genomics Platform"/>
            <person name="Cuomo C."/>
            <person name="de Hoog S."/>
            <person name="Gorbushina A."/>
            <person name="Stielow B."/>
            <person name="Teixiera M."/>
            <person name="Abouelleil A."/>
            <person name="Chapman S.B."/>
            <person name="Priest M."/>
            <person name="Young S.K."/>
            <person name="Wortman J."/>
            <person name="Nusbaum C."/>
            <person name="Birren B."/>
        </authorList>
    </citation>
    <scope>NUCLEOTIDE SEQUENCE [LARGE SCALE GENOMIC DNA]</scope>
    <source>
        <strain evidence="5 6">CBS 40295</strain>
    </source>
</reference>
<dbReference type="PANTHER" id="PTHR46202">
    <property type="entry name" value="DNA EXCISION REPAIR PROTEIN ERCC-8"/>
    <property type="match status" value="1"/>
</dbReference>